<dbReference type="EMBL" id="NIDE01000020">
    <property type="protein sequence ID" value="OWK34463.1"/>
    <property type="molecule type" value="Genomic_DNA"/>
</dbReference>
<gene>
    <name evidence="1" type="ORF">FRUB_10434</name>
</gene>
<evidence type="ECO:0008006" key="3">
    <source>
        <dbReference type="Google" id="ProtNLM"/>
    </source>
</evidence>
<proteinExistence type="predicted"/>
<dbReference type="RefSeq" id="WP_193619545.1">
    <property type="nucleotide sequence ID" value="NZ_NIDE01000020.1"/>
</dbReference>
<evidence type="ECO:0000313" key="1">
    <source>
        <dbReference type="EMBL" id="OWK34463.1"/>
    </source>
</evidence>
<comment type="caution">
    <text evidence="1">The sequence shown here is derived from an EMBL/GenBank/DDBJ whole genome shotgun (WGS) entry which is preliminary data.</text>
</comment>
<dbReference type="AlphaFoldDB" id="A0A225D0K2"/>
<name>A0A225D0K2_9BACT</name>
<organism evidence="1 2">
    <name type="scientific">Fimbriiglobus ruber</name>
    <dbReference type="NCBI Taxonomy" id="1908690"/>
    <lineage>
        <taxon>Bacteria</taxon>
        <taxon>Pseudomonadati</taxon>
        <taxon>Planctomycetota</taxon>
        <taxon>Planctomycetia</taxon>
        <taxon>Gemmatales</taxon>
        <taxon>Gemmataceae</taxon>
        <taxon>Fimbriiglobus</taxon>
    </lineage>
</organism>
<protein>
    <recommendedName>
        <fullName evidence="3">Mobile element protein</fullName>
    </recommendedName>
</protein>
<reference evidence="2" key="1">
    <citation type="submission" date="2017-06" db="EMBL/GenBank/DDBJ databases">
        <title>Genome analysis of Fimbriiglobus ruber SP5, the first member of the order Planctomycetales with confirmed chitinolytic capability.</title>
        <authorList>
            <person name="Ravin N.V."/>
            <person name="Rakitin A.L."/>
            <person name="Ivanova A.A."/>
            <person name="Beletsky A.V."/>
            <person name="Kulichevskaya I.S."/>
            <person name="Mardanov A.V."/>
            <person name="Dedysh S.N."/>
        </authorList>
    </citation>
    <scope>NUCLEOTIDE SEQUENCE [LARGE SCALE GENOMIC DNA]</scope>
    <source>
        <strain evidence="2">SP5</strain>
    </source>
</reference>
<keyword evidence="2" id="KW-1185">Reference proteome</keyword>
<evidence type="ECO:0000313" key="2">
    <source>
        <dbReference type="Proteomes" id="UP000214646"/>
    </source>
</evidence>
<dbReference type="Proteomes" id="UP000214646">
    <property type="component" value="Unassembled WGS sequence"/>
</dbReference>
<sequence>MVDDVALNVLAHLADGCGVRQTGRLVGVTKDTAARYAAHVWSLKEWVTRPGVQR</sequence>
<accession>A0A225D0K2</accession>